<dbReference type="EMBL" id="JBGCUO010000001">
    <property type="protein sequence ID" value="MEY1660565.1"/>
    <property type="molecule type" value="Genomic_DNA"/>
</dbReference>
<organism evidence="3 4">
    <name type="scientific">Isoalcanivorax beigongshangi</name>
    <dbReference type="NCBI Taxonomy" id="3238810"/>
    <lineage>
        <taxon>Bacteria</taxon>
        <taxon>Pseudomonadati</taxon>
        <taxon>Pseudomonadota</taxon>
        <taxon>Gammaproteobacteria</taxon>
        <taxon>Oceanospirillales</taxon>
        <taxon>Alcanivoracaceae</taxon>
        <taxon>Isoalcanivorax</taxon>
    </lineage>
</organism>
<dbReference type="InterPro" id="IPR003593">
    <property type="entry name" value="AAA+_ATPase"/>
</dbReference>
<keyword evidence="4" id="KW-1185">Reference proteome</keyword>
<dbReference type="CDD" id="cd01130">
    <property type="entry name" value="VirB11-like_ATPase"/>
    <property type="match status" value="1"/>
</dbReference>
<dbReference type="SMART" id="SM00382">
    <property type="entry name" value="AAA"/>
    <property type="match status" value="1"/>
</dbReference>
<dbReference type="PANTHER" id="PTHR30486:SF15">
    <property type="entry name" value="TYPE II_IV SECRETION SYSTEM ATPASE"/>
    <property type="match status" value="1"/>
</dbReference>
<proteinExistence type="inferred from homology"/>
<dbReference type="InterPro" id="IPR001482">
    <property type="entry name" value="T2SS/T4SS_dom"/>
</dbReference>
<dbReference type="PANTHER" id="PTHR30486">
    <property type="entry name" value="TWITCHING MOTILITY PROTEIN PILT"/>
    <property type="match status" value="1"/>
</dbReference>
<evidence type="ECO:0000313" key="3">
    <source>
        <dbReference type="EMBL" id="MEY1660565.1"/>
    </source>
</evidence>
<dbReference type="Gene3D" id="3.30.450.380">
    <property type="match status" value="1"/>
</dbReference>
<dbReference type="InterPro" id="IPR050921">
    <property type="entry name" value="T4SS_GSP_E_ATPase"/>
</dbReference>
<sequence length="388" mass="43386">MAGRIDDEYQLLKAQTHRRVVDKLDEDGIEVARSNRQRVEEAVSRAVHQYLSEHRIPLSSQDITQLVRDMVDEVMGFGPLEVLLRDGRINDILVNGPDNVFVEVSGVLQKSSVRFIDNDHVLRIIRRILAPLGRRLDEASPMVDARLPDGSRVNAIIPPLALDGPSISIRKFNRHHLMAEDLIRSGAMTEECLSVLISAVQSRKNMIVSGGTGTGKTTMLNLISQYIPKTDRILTIEDSAELVLNHPHVVRLETRPANTEGKGRISARELVVNALRMRPDRIIVGEVRSSEIIELLQAMNTGHEGSMSTLHANGTRDALVRIETLLAVSGYEASEQAIARLITSALDVIIQLVRLPNGKRIVSEVVQLQPTEDDPYHMIYLYRSQHER</sequence>
<comment type="caution">
    <text evidence="3">The sequence shown here is derived from an EMBL/GenBank/DDBJ whole genome shotgun (WGS) entry which is preliminary data.</text>
</comment>
<comment type="similarity">
    <text evidence="1">Belongs to the GSP E family.</text>
</comment>
<feature type="domain" description="AAA+ ATPase" evidence="2">
    <location>
        <begin position="202"/>
        <end position="356"/>
    </location>
</feature>
<accession>A0ABV4AD55</accession>
<protein>
    <submittedName>
        <fullName evidence="3">CpaF family protein</fullName>
    </submittedName>
</protein>
<dbReference type="Proteomes" id="UP001562065">
    <property type="component" value="Unassembled WGS sequence"/>
</dbReference>
<reference evidence="3 4" key="1">
    <citation type="submission" date="2024-07" db="EMBL/GenBank/DDBJ databases">
        <authorList>
            <person name="Ren Q."/>
        </authorList>
    </citation>
    <scope>NUCLEOTIDE SEQUENCE [LARGE SCALE GENOMIC DNA]</scope>
    <source>
        <strain evidence="3 4">REN37</strain>
    </source>
</reference>
<evidence type="ECO:0000259" key="2">
    <source>
        <dbReference type="SMART" id="SM00382"/>
    </source>
</evidence>
<evidence type="ECO:0000256" key="1">
    <source>
        <dbReference type="ARBA" id="ARBA00006611"/>
    </source>
</evidence>
<dbReference type="Pfam" id="PF00437">
    <property type="entry name" value="T2SSE"/>
    <property type="match status" value="1"/>
</dbReference>
<evidence type="ECO:0000313" key="4">
    <source>
        <dbReference type="Proteomes" id="UP001562065"/>
    </source>
</evidence>
<dbReference type="RefSeq" id="WP_369453813.1">
    <property type="nucleotide sequence ID" value="NZ_JBGCUO010000001.1"/>
</dbReference>
<dbReference type="InterPro" id="IPR027417">
    <property type="entry name" value="P-loop_NTPase"/>
</dbReference>
<dbReference type="Gene3D" id="3.40.50.300">
    <property type="entry name" value="P-loop containing nucleotide triphosphate hydrolases"/>
    <property type="match status" value="1"/>
</dbReference>
<name>A0ABV4AD55_9GAMM</name>
<gene>
    <name evidence="3" type="ORF">AB5I84_00215</name>
</gene>
<dbReference type="SUPFAM" id="SSF52540">
    <property type="entry name" value="P-loop containing nucleoside triphosphate hydrolases"/>
    <property type="match status" value="1"/>
</dbReference>